<evidence type="ECO:0000256" key="2">
    <source>
        <dbReference type="ARBA" id="ARBA00023136"/>
    </source>
</evidence>
<proteinExistence type="predicted"/>
<dbReference type="Gene3D" id="2.40.170.20">
    <property type="entry name" value="TonB-dependent receptor, beta-barrel domain"/>
    <property type="match status" value="1"/>
</dbReference>
<dbReference type="SUPFAM" id="SSF56935">
    <property type="entry name" value="Porins"/>
    <property type="match status" value="1"/>
</dbReference>
<keyword evidence="3" id="KW-0998">Cell outer membrane</keyword>
<feature type="non-terminal residue" evidence="4">
    <location>
        <position position="146"/>
    </location>
</feature>
<evidence type="ECO:0000313" key="4">
    <source>
        <dbReference type="EMBL" id="SVD26506.1"/>
    </source>
</evidence>
<protein>
    <recommendedName>
        <fullName evidence="5">TonB-dependent receptor-like beta-barrel domain-containing protein</fullName>
    </recommendedName>
</protein>
<organism evidence="4">
    <name type="scientific">marine metagenome</name>
    <dbReference type="NCBI Taxonomy" id="408172"/>
    <lineage>
        <taxon>unclassified sequences</taxon>
        <taxon>metagenomes</taxon>
        <taxon>ecological metagenomes</taxon>
    </lineage>
</organism>
<feature type="non-terminal residue" evidence="4">
    <location>
        <position position="1"/>
    </location>
</feature>
<dbReference type="InterPro" id="IPR036942">
    <property type="entry name" value="Beta-barrel_TonB_sf"/>
</dbReference>
<dbReference type="GO" id="GO:0009279">
    <property type="term" value="C:cell outer membrane"/>
    <property type="evidence" value="ECO:0007669"/>
    <property type="project" value="UniProtKB-SubCell"/>
</dbReference>
<name>A0A382TWT7_9ZZZZ</name>
<dbReference type="EMBL" id="UINC01139759">
    <property type="protein sequence ID" value="SVD26506.1"/>
    <property type="molecule type" value="Genomic_DNA"/>
</dbReference>
<sequence length="146" mass="17077">VLGLEHITGSGIHLRAEAYDKQLTYRRPSYRNWRDDIEIFPELAGDRIRLDLAGGHARGLELYARGETSPRVSWWASYALAEVRDKIRSFGIDGQIFPFEDEIAGRYDQRHTIYADVSLRPTPKWQLNMAWQYQTGWPYTNRLLHL</sequence>
<evidence type="ECO:0008006" key="5">
    <source>
        <dbReference type="Google" id="ProtNLM"/>
    </source>
</evidence>
<accession>A0A382TWT7</accession>
<dbReference type="AlphaFoldDB" id="A0A382TWT7"/>
<evidence type="ECO:0000256" key="3">
    <source>
        <dbReference type="ARBA" id="ARBA00023237"/>
    </source>
</evidence>
<reference evidence="4" key="1">
    <citation type="submission" date="2018-05" db="EMBL/GenBank/DDBJ databases">
        <authorList>
            <person name="Lanie J.A."/>
            <person name="Ng W.-L."/>
            <person name="Kazmierczak K.M."/>
            <person name="Andrzejewski T.M."/>
            <person name="Davidsen T.M."/>
            <person name="Wayne K.J."/>
            <person name="Tettelin H."/>
            <person name="Glass J.I."/>
            <person name="Rusch D."/>
            <person name="Podicherti R."/>
            <person name="Tsui H.-C.T."/>
            <person name="Winkler M.E."/>
        </authorList>
    </citation>
    <scope>NUCLEOTIDE SEQUENCE</scope>
</reference>
<keyword evidence="2" id="KW-0472">Membrane</keyword>
<gene>
    <name evidence="4" type="ORF">METZ01_LOCUS379360</name>
</gene>
<comment type="subcellular location">
    <subcellularLocation>
        <location evidence="1">Cell outer membrane</location>
    </subcellularLocation>
</comment>
<evidence type="ECO:0000256" key="1">
    <source>
        <dbReference type="ARBA" id="ARBA00004442"/>
    </source>
</evidence>